<dbReference type="Proteomes" id="UP000439903">
    <property type="component" value="Unassembled WGS sequence"/>
</dbReference>
<organism evidence="2 3">
    <name type="scientific">Gigaspora margarita</name>
    <dbReference type="NCBI Taxonomy" id="4874"/>
    <lineage>
        <taxon>Eukaryota</taxon>
        <taxon>Fungi</taxon>
        <taxon>Fungi incertae sedis</taxon>
        <taxon>Mucoromycota</taxon>
        <taxon>Glomeromycotina</taxon>
        <taxon>Glomeromycetes</taxon>
        <taxon>Diversisporales</taxon>
        <taxon>Gigasporaceae</taxon>
        <taxon>Gigaspora</taxon>
    </lineage>
</organism>
<evidence type="ECO:0000256" key="1">
    <source>
        <dbReference type="SAM" id="MobiDB-lite"/>
    </source>
</evidence>
<reference evidence="2 3" key="1">
    <citation type="journal article" date="2019" name="Environ. Microbiol.">
        <title>At the nexus of three kingdoms: the genome of the mycorrhizal fungus Gigaspora margarita provides insights into plant, endobacterial and fungal interactions.</title>
        <authorList>
            <person name="Venice F."/>
            <person name="Ghignone S."/>
            <person name="Salvioli di Fossalunga A."/>
            <person name="Amselem J."/>
            <person name="Novero M."/>
            <person name="Xianan X."/>
            <person name="Sedzielewska Toro K."/>
            <person name="Morin E."/>
            <person name="Lipzen A."/>
            <person name="Grigoriev I.V."/>
            <person name="Henrissat B."/>
            <person name="Martin F.M."/>
            <person name="Bonfante P."/>
        </authorList>
    </citation>
    <scope>NUCLEOTIDE SEQUENCE [LARGE SCALE GENOMIC DNA]</scope>
    <source>
        <strain evidence="2 3">BEG34</strain>
    </source>
</reference>
<evidence type="ECO:0000313" key="3">
    <source>
        <dbReference type="Proteomes" id="UP000439903"/>
    </source>
</evidence>
<proteinExistence type="predicted"/>
<feature type="region of interest" description="Disordered" evidence="1">
    <location>
        <begin position="29"/>
        <end position="52"/>
    </location>
</feature>
<protein>
    <submittedName>
        <fullName evidence="2">Uncharacterized protein</fullName>
    </submittedName>
</protein>
<name>A0A8H4AH42_GIGMA</name>
<dbReference type="AlphaFoldDB" id="A0A8H4AH42"/>
<comment type="caution">
    <text evidence="2">The sequence shown here is derived from an EMBL/GenBank/DDBJ whole genome shotgun (WGS) entry which is preliminary data.</text>
</comment>
<sequence>MRKLSEFFSTFGRRVKKVCSSNSRIYDSEVSSSKASESPKLDDLSSEGSEISNKTNRIEQWWSNEESRIMAELRNIDWKSG</sequence>
<accession>A0A8H4AH42</accession>
<evidence type="ECO:0000313" key="2">
    <source>
        <dbReference type="EMBL" id="KAF0494459.1"/>
    </source>
</evidence>
<gene>
    <name evidence="2" type="ORF">F8M41_021252</name>
</gene>
<dbReference type="OrthoDB" id="2403857at2759"/>
<keyword evidence="3" id="KW-1185">Reference proteome</keyword>
<dbReference type="EMBL" id="WTPW01000615">
    <property type="protein sequence ID" value="KAF0494459.1"/>
    <property type="molecule type" value="Genomic_DNA"/>
</dbReference>